<dbReference type="Proteomes" id="UP000252415">
    <property type="component" value="Unassembled WGS sequence"/>
</dbReference>
<comment type="caution">
    <text evidence="1">The sequence shown here is derived from an EMBL/GenBank/DDBJ whole genome shotgun (WGS) entry which is preliminary data.</text>
</comment>
<reference evidence="1 2" key="1">
    <citation type="submission" date="2018-07" db="EMBL/GenBank/DDBJ databases">
        <title>Genomic Encyclopedia of Type Strains, Phase III (KMG-III): the genomes of soil and plant-associated and newly described type strains.</title>
        <authorList>
            <person name="Whitman W."/>
        </authorList>
    </citation>
    <scope>NUCLEOTIDE SEQUENCE [LARGE SCALE GENOMIC DNA]</scope>
    <source>
        <strain evidence="1 2">CECT 7506</strain>
    </source>
</reference>
<protein>
    <submittedName>
        <fullName evidence="1">Uncharacterized protein</fullName>
    </submittedName>
</protein>
<proteinExistence type="predicted"/>
<gene>
    <name evidence="1" type="ORF">DFP97_1297</name>
</gene>
<dbReference type="AlphaFoldDB" id="A0A368VK12"/>
<dbReference type="OrthoDB" id="981992at2"/>
<evidence type="ECO:0000313" key="2">
    <source>
        <dbReference type="Proteomes" id="UP000252415"/>
    </source>
</evidence>
<organism evidence="1 2">
    <name type="scientific">Paenibacillus prosopidis</name>
    <dbReference type="NCBI Taxonomy" id="630520"/>
    <lineage>
        <taxon>Bacteria</taxon>
        <taxon>Bacillati</taxon>
        <taxon>Bacillota</taxon>
        <taxon>Bacilli</taxon>
        <taxon>Bacillales</taxon>
        <taxon>Paenibacillaceae</taxon>
        <taxon>Paenibacillus</taxon>
    </lineage>
</organism>
<accession>A0A368VK12</accession>
<evidence type="ECO:0000313" key="1">
    <source>
        <dbReference type="EMBL" id="RCW40852.1"/>
    </source>
</evidence>
<dbReference type="EMBL" id="QPJD01000029">
    <property type="protein sequence ID" value="RCW40852.1"/>
    <property type="molecule type" value="Genomic_DNA"/>
</dbReference>
<keyword evidence="2" id="KW-1185">Reference proteome</keyword>
<name>A0A368VK12_9BACL</name>
<sequence>MQYQCYCGTRLSNVLVPNDTQLRVYTDFEWEEVLNNDLVEDIPLPKYDVWRCTNCKRIIFFDGLKVEMVYKLEYVASEQKSSDE</sequence>